<dbReference type="OrthoDB" id="46985at2"/>
<dbReference type="CDD" id="cd06268">
    <property type="entry name" value="PBP1_ABC_transporter_LIVBP-like"/>
    <property type="match status" value="1"/>
</dbReference>
<gene>
    <name evidence="1" type="ORF">JM64_02495</name>
</gene>
<dbReference type="EMBL" id="CP011393">
    <property type="protein sequence ID" value="ANE40993.1"/>
    <property type="molecule type" value="Genomic_DNA"/>
</dbReference>
<accession>A0A172T2A7</accession>
<reference evidence="1 2" key="1">
    <citation type="submission" date="2014-08" db="EMBL/GenBank/DDBJ databases">
        <title>Fervidobacterium pennivorans DYC genome.</title>
        <authorList>
            <person name="Wushke S."/>
        </authorList>
    </citation>
    <scope>NUCLEOTIDE SEQUENCE [LARGE SCALE GENOMIC DNA]</scope>
    <source>
        <strain evidence="1 2">DYC</strain>
    </source>
</reference>
<evidence type="ECO:0000313" key="1">
    <source>
        <dbReference type="EMBL" id="ANE40993.1"/>
    </source>
</evidence>
<organism evidence="1 2">
    <name type="scientific">Fervidobacterium pennivorans</name>
    <dbReference type="NCBI Taxonomy" id="93466"/>
    <lineage>
        <taxon>Bacteria</taxon>
        <taxon>Thermotogati</taxon>
        <taxon>Thermotogota</taxon>
        <taxon>Thermotogae</taxon>
        <taxon>Thermotogales</taxon>
        <taxon>Fervidobacteriaceae</taxon>
        <taxon>Fervidobacterium</taxon>
    </lineage>
</organism>
<dbReference type="KEGG" id="fng:JM64_02495"/>
<proteinExistence type="predicted"/>
<sequence length="308" mass="35360">MHKLTMLLISMLAVIFIWFNYTSATVGFVYNPTTNAAEFLSLKNHKVNFIASNIDSDLEKFFGYLSSRGAKFVIGPSMSVDGKKVLPYLKKYDILALSPTISSTELLKSGYIFSLTPSNKSIVEAFREYLEKFGCSNLLLVLDDSNREYSDEFKDLLSYFPGDFVYYQELSSIKNVPVENYDTAVLTTVEKDSFEIIKFLRTKNTNIRIFATEASFSKEFLKLGGIFLQGVYFLVPKMYSTEGVELAMIDNWVGFIQNHRFLTTQQFRRFINTHIVKVDNSYVYFTKEGVKKDIILYVVQDGELKEVQ</sequence>
<protein>
    <recommendedName>
        <fullName evidence="3">Amino acid ABC transporter substrate-binding protein</fullName>
    </recommendedName>
</protein>
<dbReference type="Proteomes" id="UP000077096">
    <property type="component" value="Chromosome"/>
</dbReference>
<name>A0A172T2A7_FERPE</name>
<dbReference type="Gene3D" id="3.40.50.2300">
    <property type="match status" value="1"/>
</dbReference>
<dbReference type="SUPFAM" id="SSF53822">
    <property type="entry name" value="Periplasmic binding protein-like I"/>
    <property type="match status" value="1"/>
</dbReference>
<dbReference type="PATRIC" id="fig|93466.3.peg.550"/>
<dbReference type="AlphaFoldDB" id="A0A172T2A7"/>
<dbReference type="InterPro" id="IPR028082">
    <property type="entry name" value="Peripla_BP_I"/>
</dbReference>
<evidence type="ECO:0000313" key="2">
    <source>
        <dbReference type="Proteomes" id="UP000077096"/>
    </source>
</evidence>
<evidence type="ECO:0008006" key="3">
    <source>
        <dbReference type="Google" id="ProtNLM"/>
    </source>
</evidence>